<dbReference type="EMBL" id="CAJJDP010000104">
    <property type="protein sequence ID" value="CAD8193245.1"/>
    <property type="molecule type" value="Genomic_DNA"/>
</dbReference>
<organism evidence="3 4">
    <name type="scientific">Paramecium octaurelia</name>
    <dbReference type="NCBI Taxonomy" id="43137"/>
    <lineage>
        <taxon>Eukaryota</taxon>
        <taxon>Sar</taxon>
        <taxon>Alveolata</taxon>
        <taxon>Ciliophora</taxon>
        <taxon>Intramacronucleata</taxon>
        <taxon>Oligohymenophorea</taxon>
        <taxon>Peniculida</taxon>
        <taxon>Parameciidae</taxon>
        <taxon>Paramecium</taxon>
    </lineage>
</organism>
<dbReference type="OMA" id="DEYETIC"/>
<evidence type="ECO:0000313" key="3">
    <source>
        <dbReference type="EMBL" id="CAD8193245.1"/>
    </source>
</evidence>
<sequence>MYYSLAQLSFSGLLFLIQIVFLYFIRRRDQSQSQVFQEVQQVKESEGHTQNGQQIRASVMINSKNRQRVQSGRHNSLKVDGIEELPPLTLGNHQTHHYTEGVAKEQKTQPNRVESPNSSTILQVQTSKVKSQTENPESHRDPFDQLIGDSGSKQRKIDLMIQLTYYFERIGFEQGLLLLLWKFDLNFYIFIPLSLFSGVLLRMQEKLGYRMIQMMVSILIHGLVVLEMYLLTTDEYETICYLIVLGIETKFSVISLILHKKCQ</sequence>
<feature type="region of interest" description="Disordered" evidence="1">
    <location>
        <begin position="102"/>
        <end position="149"/>
    </location>
</feature>
<reference evidence="3" key="1">
    <citation type="submission" date="2021-01" db="EMBL/GenBank/DDBJ databases">
        <authorList>
            <consortium name="Genoscope - CEA"/>
            <person name="William W."/>
        </authorList>
    </citation>
    <scope>NUCLEOTIDE SEQUENCE</scope>
</reference>
<feature type="transmembrane region" description="Helical" evidence="2">
    <location>
        <begin position="6"/>
        <end position="25"/>
    </location>
</feature>
<gene>
    <name evidence="3" type="ORF">POCTA_138.1.T1040040</name>
</gene>
<keyword evidence="2" id="KW-0472">Membrane</keyword>
<keyword evidence="4" id="KW-1185">Reference proteome</keyword>
<proteinExistence type="predicted"/>
<keyword evidence="2" id="KW-0812">Transmembrane</keyword>
<feature type="transmembrane region" description="Helical" evidence="2">
    <location>
        <begin position="187"/>
        <end position="203"/>
    </location>
</feature>
<evidence type="ECO:0000256" key="2">
    <source>
        <dbReference type="SAM" id="Phobius"/>
    </source>
</evidence>
<evidence type="ECO:0000256" key="1">
    <source>
        <dbReference type="SAM" id="MobiDB-lite"/>
    </source>
</evidence>
<dbReference type="AlphaFoldDB" id="A0A8S1WYF2"/>
<comment type="caution">
    <text evidence="3">The sequence shown here is derived from an EMBL/GenBank/DDBJ whole genome shotgun (WGS) entry which is preliminary data.</text>
</comment>
<accession>A0A8S1WYF2</accession>
<keyword evidence="2" id="KW-1133">Transmembrane helix</keyword>
<name>A0A8S1WYF2_PAROT</name>
<evidence type="ECO:0000313" key="4">
    <source>
        <dbReference type="Proteomes" id="UP000683925"/>
    </source>
</evidence>
<dbReference type="OrthoDB" id="305746at2759"/>
<dbReference type="Proteomes" id="UP000683925">
    <property type="component" value="Unassembled WGS sequence"/>
</dbReference>
<feature type="transmembrane region" description="Helical" evidence="2">
    <location>
        <begin position="215"/>
        <end position="232"/>
    </location>
</feature>
<protein>
    <submittedName>
        <fullName evidence="3">Uncharacterized protein</fullName>
    </submittedName>
</protein>
<feature type="compositionally biased region" description="Polar residues" evidence="1">
    <location>
        <begin position="108"/>
        <end position="135"/>
    </location>
</feature>